<dbReference type="InterPro" id="IPR050870">
    <property type="entry name" value="FAST_kinase"/>
</dbReference>
<proteinExistence type="predicted"/>
<dbReference type="GO" id="GO:0044528">
    <property type="term" value="P:regulation of mitochondrial mRNA stability"/>
    <property type="evidence" value="ECO:0007669"/>
    <property type="project" value="TreeGrafter"/>
</dbReference>
<feature type="region of interest" description="Disordered" evidence="1">
    <location>
        <begin position="1"/>
        <end position="47"/>
    </location>
</feature>
<dbReference type="AlphaFoldDB" id="A0A2J8A206"/>
<evidence type="ECO:0000313" key="3">
    <source>
        <dbReference type="Proteomes" id="UP000236333"/>
    </source>
</evidence>
<protein>
    <submittedName>
        <fullName evidence="2">Uncharacterized protein</fullName>
    </submittedName>
</protein>
<comment type="caution">
    <text evidence="2">The sequence shown here is derived from an EMBL/GenBank/DDBJ whole genome shotgun (WGS) entry which is preliminary data.</text>
</comment>
<gene>
    <name evidence="2" type="ORF">TSOC_007068</name>
</gene>
<dbReference type="PANTHER" id="PTHR21228">
    <property type="entry name" value="FAST LEU-RICH DOMAIN-CONTAINING"/>
    <property type="match status" value="1"/>
</dbReference>
<dbReference type="Proteomes" id="UP000236333">
    <property type="component" value="Unassembled WGS sequence"/>
</dbReference>
<feature type="compositionally biased region" description="Gly residues" evidence="1">
    <location>
        <begin position="7"/>
        <end position="34"/>
    </location>
</feature>
<sequence>MGRRWAGDGGRGAGGRARGWGGRVQGRGGGGGRGPPGPLGGDEGDPGKARDLPSLAALVQEGAAGWSISRLCAAFNCAGKLSSPAVDAHATPADAAQRAELLHRTLAILAAAYLPLVPGLRDAKWCVIPLWACAKAGYWSGGLAATLLQRLGQDGGALMRQATDQGHGNVWWSVSEAPEGALATGQTEGMLRASAGSLLLMGVRSIGTQECSNVLLACARLGYADPALLHHLTSCLAAQPDSAKCQGLANSLYALGELREDLGHTPRPQDLQPLAAEVVRRLPCGPQRVGSLGREGGGGMFIPQALSNMLLGCSKLGYADPDLLRPLAAAAGQAAVRMEEQALANSLYSLAVLGCAGATYTPAVQCLMVEVQQRLQRQPDVFNPQALSNILYALAALGCAGAAYAPAVQCLTVEVQQRLQWQPDVFKPQHLSNMLYALAVLGCKDPAYAPVVALAAECKRRSFAGFKPQDLSISAWALARMGYGSDQAWFESAVAAAVQLGVAEAFCCQDFSNLWCALALVRHRPAAALLESTVAASELLRTRASGQACTNLLWSLAILGMPYDPRLVGVLLERLVELLSQRGEVNEQNLANSVWALAVMGPDVLSSHRRSVEGLLREVVQQELMHTDGCGELAGILAAGKDTGPQGSLINAMRCAAKGQVDADQSTFDLQRRVVSALGRLQRWLTLEQGQQQSAGAARIVSLSGE</sequence>
<keyword evidence="3" id="KW-1185">Reference proteome</keyword>
<reference evidence="2 3" key="1">
    <citation type="journal article" date="2017" name="Mol. Biol. Evol.">
        <title>The 4-celled Tetrabaena socialis nuclear genome reveals the essential components for genetic control of cell number at the origin of multicellularity in the volvocine lineage.</title>
        <authorList>
            <person name="Featherston J."/>
            <person name="Arakaki Y."/>
            <person name="Hanschen E.R."/>
            <person name="Ferris P.J."/>
            <person name="Michod R.E."/>
            <person name="Olson B.J.S.C."/>
            <person name="Nozaki H."/>
            <person name="Durand P.M."/>
        </authorList>
    </citation>
    <scope>NUCLEOTIDE SEQUENCE [LARGE SCALE GENOMIC DNA]</scope>
    <source>
        <strain evidence="2 3">NIES-571</strain>
    </source>
</reference>
<organism evidence="2 3">
    <name type="scientific">Tetrabaena socialis</name>
    <dbReference type="NCBI Taxonomy" id="47790"/>
    <lineage>
        <taxon>Eukaryota</taxon>
        <taxon>Viridiplantae</taxon>
        <taxon>Chlorophyta</taxon>
        <taxon>core chlorophytes</taxon>
        <taxon>Chlorophyceae</taxon>
        <taxon>CS clade</taxon>
        <taxon>Chlamydomonadales</taxon>
        <taxon>Tetrabaenaceae</taxon>
        <taxon>Tetrabaena</taxon>
    </lineage>
</organism>
<dbReference type="OrthoDB" id="514430at2759"/>
<dbReference type="PANTHER" id="PTHR21228:SF40">
    <property type="entry name" value="LD45607P"/>
    <property type="match status" value="1"/>
</dbReference>
<dbReference type="EMBL" id="PGGS01000229">
    <property type="protein sequence ID" value="PNH06559.1"/>
    <property type="molecule type" value="Genomic_DNA"/>
</dbReference>
<name>A0A2J8A206_9CHLO</name>
<dbReference type="GO" id="GO:0005759">
    <property type="term" value="C:mitochondrial matrix"/>
    <property type="evidence" value="ECO:0007669"/>
    <property type="project" value="TreeGrafter"/>
</dbReference>
<accession>A0A2J8A206</accession>
<dbReference type="GO" id="GO:0035770">
    <property type="term" value="C:ribonucleoprotein granule"/>
    <property type="evidence" value="ECO:0007669"/>
    <property type="project" value="TreeGrafter"/>
</dbReference>
<evidence type="ECO:0000256" key="1">
    <source>
        <dbReference type="SAM" id="MobiDB-lite"/>
    </source>
</evidence>
<dbReference type="GO" id="GO:0000963">
    <property type="term" value="P:mitochondrial RNA processing"/>
    <property type="evidence" value="ECO:0007669"/>
    <property type="project" value="TreeGrafter"/>
</dbReference>
<dbReference type="GO" id="GO:0003723">
    <property type="term" value="F:RNA binding"/>
    <property type="evidence" value="ECO:0007669"/>
    <property type="project" value="TreeGrafter"/>
</dbReference>
<evidence type="ECO:0000313" key="2">
    <source>
        <dbReference type="EMBL" id="PNH06559.1"/>
    </source>
</evidence>